<evidence type="ECO:0000313" key="2">
    <source>
        <dbReference type="EMBL" id="OGK55029.1"/>
    </source>
</evidence>
<comment type="caution">
    <text evidence="2">The sequence shown here is derived from an EMBL/GenBank/DDBJ whole genome shotgun (WGS) entry which is preliminary data.</text>
</comment>
<evidence type="ECO:0000256" key="1">
    <source>
        <dbReference type="ARBA" id="ARBA00009981"/>
    </source>
</evidence>
<dbReference type="EMBL" id="MGAV01000012">
    <property type="protein sequence ID" value="OGK55029.1"/>
    <property type="molecule type" value="Genomic_DNA"/>
</dbReference>
<sequence length="94" mass="10798">MIRQLITSEEFTSIQEAQAGLAKIFARAAERGSFYRVLRNNLSLGVLIPDNIWESLLEDLEALSSTSYLTMIEKSRQSKKLYSAIDVKKRLRFK</sequence>
<dbReference type="AlphaFoldDB" id="A0A1F7JHE6"/>
<name>A0A1F7JHE6_9BACT</name>
<evidence type="ECO:0008006" key="4">
    <source>
        <dbReference type="Google" id="ProtNLM"/>
    </source>
</evidence>
<protein>
    <recommendedName>
        <fullName evidence="4">Antitoxin</fullName>
    </recommendedName>
</protein>
<dbReference type="Proteomes" id="UP000177418">
    <property type="component" value="Unassembled WGS sequence"/>
</dbReference>
<comment type="similarity">
    <text evidence="1">Belongs to the phD/YefM antitoxin family.</text>
</comment>
<gene>
    <name evidence="2" type="ORF">A3H78_00960</name>
</gene>
<proteinExistence type="inferred from homology"/>
<dbReference type="InterPro" id="IPR036165">
    <property type="entry name" value="YefM-like_sf"/>
</dbReference>
<evidence type="ECO:0000313" key="3">
    <source>
        <dbReference type="Proteomes" id="UP000177418"/>
    </source>
</evidence>
<dbReference type="SUPFAM" id="SSF143120">
    <property type="entry name" value="YefM-like"/>
    <property type="match status" value="1"/>
</dbReference>
<reference evidence="2 3" key="1">
    <citation type="journal article" date="2016" name="Nat. Commun.">
        <title>Thousands of microbial genomes shed light on interconnected biogeochemical processes in an aquifer system.</title>
        <authorList>
            <person name="Anantharaman K."/>
            <person name="Brown C.T."/>
            <person name="Hug L.A."/>
            <person name="Sharon I."/>
            <person name="Castelle C.J."/>
            <person name="Probst A.J."/>
            <person name="Thomas B.C."/>
            <person name="Singh A."/>
            <person name="Wilkins M.J."/>
            <person name="Karaoz U."/>
            <person name="Brodie E.L."/>
            <person name="Williams K.H."/>
            <person name="Hubbard S.S."/>
            <person name="Banfield J.F."/>
        </authorList>
    </citation>
    <scope>NUCLEOTIDE SEQUENCE [LARGE SCALE GENOMIC DNA]</scope>
</reference>
<accession>A0A1F7JHE6</accession>
<organism evidence="2 3">
    <name type="scientific">Candidatus Roizmanbacteria bacterium RIFCSPLOWO2_02_FULL_36_11</name>
    <dbReference type="NCBI Taxonomy" id="1802071"/>
    <lineage>
        <taxon>Bacteria</taxon>
        <taxon>Candidatus Roizmaniibacteriota</taxon>
    </lineage>
</organism>